<comment type="caution">
    <text evidence="7">The sequence shown here is derived from an EMBL/GenBank/DDBJ whole genome shotgun (WGS) entry which is preliminary data.</text>
</comment>
<proteinExistence type="inferred from homology"/>
<dbReference type="EMBL" id="QQXK01000001">
    <property type="protein sequence ID" value="RII43685.1"/>
    <property type="molecule type" value="Genomic_DNA"/>
</dbReference>
<dbReference type="Proteomes" id="UP000265419">
    <property type="component" value="Unassembled WGS sequence"/>
</dbReference>
<dbReference type="SUPFAM" id="SSF49503">
    <property type="entry name" value="Cupredoxins"/>
    <property type="match status" value="1"/>
</dbReference>
<accession>A0A399JDP5</accession>
<evidence type="ECO:0000256" key="4">
    <source>
        <dbReference type="SAM" id="SignalP"/>
    </source>
</evidence>
<dbReference type="Pfam" id="PF09375">
    <property type="entry name" value="Peptidase_M75"/>
    <property type="match status" value="1"/>
</dbReference>
<keyword evidence="8" id="KW-1185">Reference proteome</keyword>
<dbReference type="PANTHER" id="PTHR39192">
    <property type="entry name" value="IRON UPTAKE SYSTEM COMPONENT EFEO"/>
    <property type="match status" value="1"/>
</dbReference>
<comment type="similarity">
    <text evidence="2">Belongs to the EfeM/EfeO family.</text>
</comment>
<dbReference type="GO" id="GO:0042597">
    <property type="term" value="C:periplasmic space"/>
    <property type="evidence" value="ECO:0007669"/>
    <property type="project" value="UniProtKB-SubCell"/>
</dbReference>
<sequence length="391" mass="42227">MKKQHLLAPLGVLSVAALLLTGCTDNTKTASADGAITVTESDTECSVATATAPAGQLTFKITNNGQKSNEFEVLAADGLRILGELENIGSGTTRELTVRVDEPGEYLVACVPGQVGAGMRQAFTVTEATTKETVAADRAALQKTAVEQYTAYVRGQVQQLLPATEEFAKAFAEGDVEKAKALYPTARAYYERVEPVAESFGDLDPELDFRKAMLEDGQEFTGWHRAEEDLWGSEGYTKLDAAGRQKVADFMVKKTKELYDSVRSDDFKLNIEAIGQGAIGLMDEVATGKITGEEELYSHTDLWDFQANLEGAKVAFETLQPLLKDSGDEQLATTLTERFAAVQKLLDAQKSGDGFKLYTELSKDEIKGLADSVNALAEPLSQLTKAAAKVK</sequence>
<evidence type="ECO:0000256" key="3">
    <source>
        <dbReference type="ARBA" id="ARBA00022729"/>
    </source>
</evidence>
<comment type="subcellular location">
    <subcellularLocation>
        <location evidence="1">Periplasm</location>
    </subcellularLocation>
</comment>
<dbReference type="PANTHER" id="PTHR39192:SF1">
    <property type="entry name" value="IRON UPTAKE SYSTEM COMPONENT EFEO"/>
    <property type="match status" value="1"/>
</dbReference>
<evidence type="ECO:0000313" key="8">
    <source>
        <dbReference type="Proteomes" id="UP000265419"/>
    </source>
</evidence>
<protein>
    <submittedName>
        <fullName evidence="7">PbrT family lead (Pb2+) uptake porter</fullName>
    </submittedName>
</protein>
<evidence type="ECO:0000259" key="5">
    <source>
        <dbReference type="Pfam" id="PF09375"/>
    </source>
</evidence>
<feature type="chain" id="PRO_5039289443" evidence="4">
    <location>
        <begin position="22"/>
        <end position="391"/>
    </location>
</feature>
<evidence type="ECO:0000256" key="2">
    <source>
        <dbReference type="ARBA" id="ARBA00005989"/>
    </source>
</evidence>
<reference evidence="7 8" key="1">
    <citation type="submission" date="2018-07" db="EMBL/GenBank/DDBJ databases">
        <title>Arthrobacter sp. nov., isolated from raw cow's milk with high bacterial count.</title>
        <authorList>
            <person name="Hahne J."/>
            <person name="Isele D."/>
            <person name="Lipski A."/>
        </authorList>
    </citation>
    <scope>NUCLEOTIDE SEQUENCE [LARGE SCALE GENOMIC DNA]</scope>
    <source>
        <strain evidence="7 8">JZ R-35</strain>
    </source>
</reference>
<dbReference type="InterPro" id="IPR008972">
    <property type="entry name" value="Cupredoxin"/>
</dbReference>
<evidence type="ECO:0000313" key="7">
    <source>
        <dbReference type="EMBL" id="RII43685.1"/>
    </source>
</evidence>
<dbReference type="InterPro" id="IPR018976">
    <property type="entry name" value="Imelysin-like"/>
</dbReference>
<dbReference type="AlphaFoldDB" id="A0A399JDP5"/>
<keyword evidence="3 4" id="KW-0732">Signal</keyword>
<name>A0A399JDP5_9MICC</name>
<dbReference type="InterPro" id="IPR050894">
    <property type="entry name" value="EfeM/EfeO_iron_uptake"/>
</dbReference>
<dbReference type="Gene3D" id="1.20.1420.20">
    <property type="entry name" value="M75 peptidase, HXXE motif"/>
    <property type="match status" value="1"/>
</dbReference>
<dbReference type="InterPro" id="IPR028096">
    <property type="entry name" value="EfeO_Cupredoxin"/>
</dbReference>
<gene>
    <name evidence="7" type="ORF">DWB68_00135</name>
</gene>
<feature type="domain" description="EfeO-type cupredoxin-like" evidence="6">
    <location>
        <begin position="16"/>
        <end position="110"/>
    </location>
</feature>
<feature type="domain" description="Imelysin-like" evidence="5">
    <location>
        <begin position="145"/>
        <end position="383"/>
    </location>
</feature>
<dbReference type="InterPro" id="IPR053377">
    <property type="entry name" value="Iron_uptake_EfeM/EfeO"/>
</dbReference>
<evidence type="ECO:0000259" key="6">
    <source>
        <dbReference type="Pfam" id="PF13473"/>
    </source>
</evidence>
<dbReference type="PROSITE" id="PS51257">
    <property type="entry name" value="PROKAR_LIPOPROTEIN"/>
    <property type="match status" value="1"/>
</dbReference>
<dbReference type="Pfam" id="PF13473">
    <property type="entry name" value="Cupredoxin_1"/>
    <property type="match status" value="1"/>
</dbReference>
<dbReference type="InterPro" id="IPR034981">
    <property type="entry name" value="Imelysin-like_EfeO/Algp7"/>
</dbReference>
<dbReference type="InterPro" id="IPR038352">
    <property type="entry name" value="Imelysin_sf"/>
</dbReference>
<organism evidence="7 8">
    <name type="scientific">Galactobacter valiniphilus</name>
    <dbReference type="NCBI Taxonomy" id="2676122"/>
    <lineage>
        <taxon>Bacteria</taxon>
        <taxon>Bacillati</taxon>
        <taxon>Actinomycetota</taxon>
        <taxon>Actinomycetes</taxon>
        <taxon>Micrococcales</taxon>
        <taxon>Micrococcaceae</taxon>
        <taxon>Galactobacter</taxon>
    </lineage>
</organism>
<dbReference type="Gene3D" id="2.60.40.420">
    <property type="entry name" value="Cupredoxins - blue copper proteins"/>
    <property type="match status" value="1"/>
</dbReference>
<evidence type="ECO:0000256" key="1">
    <source>
        <dbReference type="ARBA" id="ARBA00004418"/>
    </source>
</evidence>
<dbReference type="RefSeq" id="WP_119423111.1">
    <property type="nucleotide sequence ID" value="NZ_QQXK01000001.1"/>
</dbReference>
<feature type="signal peptide" evidence="4">
    <location>
        <begin position="1"/>
        <end position="21"/>
    </location>
</feature>
<dbReference type="CDD" id="cd14656">
    <property type="entry name" value="Imelysin-like_EfeO"/>
    <property type="match status" value="1"/>
</dbReference>
<dbReference type="NCBIfam" id="NF041757">
    <property type="entry name" value="EfeO"/>
    <property type="match status" value="1"/>
</dbReference>